<name>A0A9W8KVY9_9FUNG</name>
<feature type="transmembrane region" description="Helical" evidence="1">
    <location>
        <begin position="7"/>
        <end position="28"/>
    </location>
</feature>
<dbReference type="Proteomes" id="UP001151518">
    <property type="component" value="Unassembled WGS sequence"/>
</dbReference>
<keyword evidence="1" id="KW-0812">Transmembrane</keyword>
<organism evidence="2 3">
    <name type="scientific">Coemansia spiralis</name>
    <dbReference type="NCBI Taxonomy" id="417178"/>
    <lineage>
        <taxon>Eukaryota</taxon>
        <taxon>Fungi</taxon>
        <taxon>Fungi incertae sedis</taxon>
        <taxon>Zoopagomycota</taxon>
        <taxon>Kickxellomycotina</taxon>
        <taxon>Kickxellomycetes</taxon>
        <taxon>Kickxellales</taxon>
        <taxon>Kickxellaceae</taxon>
        <taxon>Coemansia</taxon>
    </lineage>
</organism>
<accession>A0A9W8KVY9</accession>
<sequence>MANWKKLTSAGLYTTSSAFLSLALGYYFDYTQHMQHTQNTQNTQNTQPLDVVHNVARIALIVLLTLTTLYHIFYYSAFDSTASVYDMINRNVFLLLAVCVTLEDPCFAAIMGIPFSNTEYQKNHVFPILGACLVFLYFLLHLYFVVAKNKPAAK</sequence>
<keyword evidence="1" id="KW-1133">Transmembrane helix</keyword>
<dbReference type="EMBL" id="JANBTW010000085">
    <property type="protein sequence ID" value="KAJ2672288.1"/>
    <property type="molecule type" value="Genomic_DNA"/>
</dbReference>
<proteinExistence type="predicted"/>
<feature type="transmembrane region" description="Helical" evidence="1">
    <location>
        <begin position="125"/>
        <end position="146"/>
    </location>
</feature>
<gene>
    <name evidence="2" type="ORF">GGI25_005170</name>
</gene>
<protein>
    <submittedName>
        <fullName evidence="2">Uncharacterized protein</fullName>
    </submittedName>
</protein>
<feature type="transmembrane region" description="Helical" evidence="1">
    <location>
        <begin position="93"/>
        <end position="113"/>
    </location>
</feature>
<keyword evidence="1" id="KW-0472">Membrane</keyword>
<evidence type="ECO:0000313" key="3">
    <source>
        <dbReference type="Proteomes" id="UP001151518"/>
    </source>
</evidence>
<evidence type="ECO:0000256" key="1">
    <source>
        <dbReference type="SAM" id="Phobius"/>
    </source>
</evidence>
<dbReference type="AlphaFoldDB" id="A0A9W8KVY9"/>
<comment type="caution">
    <text evidence="2">The sequence shown here is derived from an EMBL/GenBank/DDBJ whole genome shotgun (WGS) entry which is preliminary data.</text>
</comment>
<evidence type="ECO:0000313" key="2">
    <source>
        <dbReference type="EMBL" id="KAJ2672288.1"/>
    </source>
</evidence>
<feature type="transmembrane region" description="Helical" evidence="1">
    <location>
        <begin position="55"/>
        <end position="73"/>
    </location>
</feature>
<reference evidence="2" key="1">
    <citation type="submission" date="2022-07" db="EMBL/GenBank/DDBJ databases">
        <title>Phylogenomic reconstructions and comparative analyses of Kickxellomycotina fungi.</title>
        <authorList>
            <person name="Reynolds N.K."/>
            <person name="Stajich J.E."/>
            <person name="Barry K."/>
            <person name="Grigoriev I.V."/>
            <person name="Crous P."/>
            <person name="Smith M.E."/>
        </authorList>
    </citation>
    <scope>NUCLEOTIDE SEQUENCE</scope>
    <source>
        <strain evidence="2">NRRL 3115</strain>
    </source>
</reference>